<comment type="PTM">
    <text evidence="13">Highly phosphorylated on serine and threonine residues.</text>
</comment>
<accession>A0A059SQF7</accession>
<keyword evidence="7 13" id="KW-0833">Ubl conjugation pathway</keyword>
<keyword evidence="8 13" id="KW-0832">Ubl conjugation</keyword>
<protein>
    <recommendedName>
        <fullName evidence="13">Virion infectivity factor</fullName>
        <shortName evidence="13">Vif</shortName>
    </recommendedName>
    <alternativeName>
        <fullName evidence="13">SOR protein</fullName>
    </alternativeName>
    <component>
        <recommendedName>
            <fullName evidence="13">p17</fullName>
        </recommendedName>
    </component>
    <component>
        <recommendedName>
            <fullName evidence="13">p7</fullName>
        </recommendedName>
    </component>
</protein>
<dbReference type="PRINTS" id="PR00349">
    <property type="entry name" value="VIRIONINFFCT"/>
</dbReference>
<comment type="PTM">
    <text evidence="13">Polyubiquitinated and degraded by the proteasome in the presence of APOBEC3G.</text>
</comment>
<evidence type="ECO:0000256" key="3">
    <source>
        <dbReference type="ARBA" id="ARBA00006372"/>
    </source>
</evidence>
<dbReference type="EMBL" id="KF250383">
    <property type="protein sequence ID" value="AHA50611.1"/>
    <property type="molecule type" value="Genomic_RNA"/>
</dbReference>
<dbReference type="GO" id="GO:0003723">
    <property type="term" value="F:RNA binding"/>
    <property type="evidence" value="ECO:0007669"/>
    <property type="project" value="UniProtKB-UniRule"/>
</dbReference>
<feature type="modified residue" description="Phosphothreonine; by host" evidence="13">
    <location>
        <position position="189"/>
    </location>
</feature>
<feature type="chain" id="PRO_5023347384" description="p7" evidence="13">
    <location>
        <begin position="152"/>
        <end position="193"/>
    </location>
</feature>
<comment type="domain">
    <text evidence="13">The BC-like-box motif mediates the interaction with elongin BC complex.</text>
</comment>
<keyword evidence="9 13" id="KW-0946">Virion</keyword>
<comment type="similarity">
    <text evidence="3 13 14">Belongs to the primate lentivirus group Vif protein family.</text>
</comment>
<comment type="miscellaneous">
    <text evidence="13">Required for replication in 'nonpermissive' cells, including primary T-cells, macrophages and certain T-cell lines, but is dispensable for replication in 'permissive' cell lines, such as 293T cells. In nonpermissive cells, Vif-defective viruses can produce virions, but they fail to complete reverse transcription and cannot successfully infect new cells.</text>
</comment>
<comment type="miscellaneous">
    <text evidence="13">Vif-defective viruses show catastrophic failure in reverse transcription due to APOBEC-induced mutations that initiate a DNA base repair pathway and compromise the structural integrity of the ssDNA. In the absence of Vif, the virion is morphologically abnormal.</text>
</comment>
<feature type="region of interest" description="Interaction with host APOBEC3G; G-box" evidence="13">
    <location>
        <begin position="40"/>
        <end position="44"/>
    </location>
</feature>
<feature type="region of interest" description="Interaction with host APOBEC3F; F1-box" evidence="13">
    <location>
        <begin position="14"/>
        <end position="17"/>
    </location>
</feature>
<evidence type="ECO:0000313" key="15">
    <source>
        <dbReference type="EMBL" id="AHA50611.1"/>
    </source>
</evidence>
<organism evidence="15 16">
    <name type="scientific">Human immunodeficiency virus type 1</name>
    <name type="common">HIV-1</name>
    <dbReference type="NCBI Taxonomy" id="11676"/>
    <lineage>
        <taxon>Viruses</taxon>
        <taxon>Riboviria</taxon>
        <taxon>Pararnavirae</taxon>
        <taxon>Artverviricota</taxon>
        <taxon>Revtraviricetes</taxon>
        <taxon>Ortervirales</taxon>
        <taxon>Retroviridae</taxon>
        <taxon>Orthoretrovirinae</taxon>
        <taxon>Lentivirus</taxon>
        <taxon>Lentivirus humimdef1</taxon>
    </lineage>
</organism>
<keyword evidence="12 13" id="KW-1035">Host cytoplasm</keyword>
<evidence type="ECO:0000256" key="13">
    <source>
        <dbReference type="HAMAP-Rule" id="MF_04081"/>
    </source>
</evidence>
<feature type="modified residue" description="Phosphoserine; by host" evidence="13">
    <location>
        <position position="145"/>
    </location>
</feature>
<evidence type="ECO:0000256" key="14">
    <source>
        <dbReference type="RuleBase" id="RU003341"/>
    </source>
</evidence>
<evidence type="ECO:0000313" key="16">
    <source>
        <dbReference type="Proteomes" id="UP000171690"/>
    </source>
</evidence>
<evidence type="ECO:0000256" key="2">
    <source>
        <dbReference type="ARBA" id="ARBA00004501"/>
    </source>
</evidence>
<evidence type="ECO:0000256" key="10">
    <source>
        <dbReference type="ARBA" id="ARBA00022870"/>
    </source>
</evidence>
<feature type="chain" id="PRO_5023347385" description="Virion infectivity factor" evidence="13">
    <location>
        <begin position="1"/>
        <end position="210"/>
    </location>
</feature>
<feature type="short sequence motif" description="BC-box-like motif" evidence="13">
    <location>
        <begin position="145"/>
        <end position="154"/>
    </location>
</feature>
<evidence type="ECO:0000256" key="8">
    <source>
        <dbReference type="ARBA" id="ARBA00022843"/>
    </source>
</evidence>
<keyword evidence="4 13" id="KW-1032">Host cell membrane</keyword>
<evidence type="ECO:0000256" key="6">
    <source>
        <dbReference type="ARBA" id="ARBA00022581"/>
    </source>
</evidence>
<comment type="miscellaneous">
    <text evidence="13">HIV-1 lineages are divided in three main groups, M (for Major), O (for Outlier), and N (for New, or Non-M, Non-O). The vast majority of strains found worldwide belong to the group M. Group O seems to be endemic to and largely confined to Cameroon and neighboring countries in West Central Africa, where these viruses represent a small minority of HIV-1 strains. The group N is represented by a limited number of isolates from Cameroonian persons. The group M is further subdivided in 9 clades or subtypes (A to D, F to H, J and K).</text>
</comment>
<feature type="short sequence motif" description="HCCH motif" evidence="13">
    <location>
        <begin position="108"/>
        <end position="139"/>
    </location>
</feature>
<organismHost>
    <name type="scientific">Homo sapiens</name>
    <name type="common">Human</name>
    <dbReference type="NCBI Taxonomy" id="9606"/>
</organismHost>
<dbReference type="GO" id="GO:0016020">
    <property type="term" value="C:membrane"/>
    <property type="evidence" value="ECO:0007669"/>
    <property type="project" value="UniProtKB-UniRule"/>
</dbReference>
<proteinExistence type="evidence at transcript level"/>
<comment type="function">
    <text evidence="13">Counteracts the innate antiviral activity of host APOBEC3F and APOBEC3G. Forms a complex with host APOBEC3F and APOBEC3G thus preventing the entry of these lethally hypermutating enzymes into progeny virions. Recruits an active E3 ubiquitin ligase complex composed of elongin BC, CUL5, and RBX2 to induce polyubiquitination of APOBEC3G and APOBEC3F. In turn, they are directed to the 26S proteasome for degradation. Vif interaction with APOBEC3G also blocks its cytidine deaminase activity in a proteasome-independent manner, suggesting a dual inhibitory mechanism. May interact directly with APOBEC3G mRNA in order to inhibit its translation. Seems to play a role in viral morphology by affecting the stability of the viral nucleoprotein core. Finally, Vif also contributes to the G2 cell cycle arrest observed in HIV infected cells.</text>
</comment>
<gene>
    <name evidence="13 15" type="primary">vif</name>
</gene>
<reference evidence="15 16" key="1">
    <citation type="journal article" date="2016" name="Sci. Rep.">
        <title>Geographic origin and evolutionary history of China's two predominant HIV-1 circulating recombinant forms, CRF07_BC and CRF08_BC.</title>
        <authorList>
            <person name="Feng Y."/>
            <person name="Takebe Y."/>
            <person name="Wei H."/>
            <person name="He X."/>
            <person name="Hsi J.H."/>
            <person name="Li Z."/>
            <person name="Xing H."/>
            <person name="Ruan Y."/>
            <person name="Yang Y."/>
            <person name="Li F."/>
            <person name="Wei J."/>
            <person name="Li X."/>
            <person name="Shao Y."/>
        </authorList>
    </citation>
    <scope>NUCLEOTIDE SEQUENCE [LARGE SCALE GENOMIC DNA]</scope>
    <source>
        <strain evidence="15">Gx070056</strain>
    </source>
</reference>
<keyword evidence="13" id="KW-0694">RNA-binding</keyword>
<feature type="region of interest" description="Multimerization" evidence="13">
    <location>
        <begin position="152"/>
        <end position="165"/>
    </location>
</feature>
<dbReference type="Proteomes" id="UP000171690">
    <property type="component" value="Genome"/>
</dbReference>
<dbReference type="GO" id="GO:0020002">
    <property type="term" value="C:host cell plasma membrane"/>
    <property type="evidence" value="ECO:0007669"/>
    <property type="project" value="UniProtKB-SubCell"/>
</dbReference>
<feature type="modified residue" description="Phosphothreonine; by host MAP4K1" evidence="13">
    <location>
        <position position="96"/>
    </location>
</feature>
<keyword evidence="11 13" id="KW-0472">Membrane</keyword>
<dbReference type="Pfam" id="PF00559">
    <property type="entry name" value="Vif"/>
    <property type="match status" value="1"/>
</dbReference>
<dbReference type="HAMAP" id="MF_04081">
    <property type="entry name" value="HIV_VIF"/>
    <property type="match status" value="1"/>
</dbReference>
<comment type="PTM">
    <text evidence="13">Processed in virion by the viral protease.</text>
</comment>
<dbReference type="InterPro" id="IPR000475">
    <property type="entry name" value="Vif"/>
</dbReference>
<keyword evidence="5 13" id="KW-0597">Phosphoprotein</keyword>
<comment type="subunit">
    <text evidence="13">Homomultimer; in vitro and presumably in vivo. Interacts with viral RNA and Pr55Gag precursor; these interactions mediate Vif incorporation into the virion. Interacts with the viral reverse transcriptase. Interacts with human APOBEC3F and APOBEC3G. Interacts with host UBCE7IP1 isoform 3/ZIN and possibly with SAT. Interacts with host tyrosine kinases HCK and FYN; these interactions may decrease level of phosphorylated APOBEC3G incorporation into virions. Interacts with host ABCE1; this interaction may play a role in protecting viral RNA from damage during viral assembly. Forms an E3 ligase complex by interacting with host CUL5 and elongin BC complex (ELOB and ELOC). Interacts with host MDM2; this interaction targets Vif for degradation by the proteasome.</text>
</comment>
<keyword evidence="10 13" id="KW-1043">Host membrane</keyword>
<feature type="site" description="Cleavage in virion (by viral protease)" evidence="13">
    <location>
        <begin position="151"/>
        <end position="152"/>
    </location>
</feature>
<dbReference type="GO" id="GO:0030430">
    <property type="term" value="C:host cell cytoplasm"/>
    <property type="evidence" value="ECO:0007669"/>
    <property type="project" value="UniProtKB-SubCell"/>
</dbReference>
<comment type="induction">
    <text evidence="13">Expressed late during infection in a Rev-dependent manner.</text>
</comment>
<feature type="region of interest" description="RNA-binding" evidence="13">
    <location>
        <begin position="75"/>
        <end position="114"/>
    </location>
</feature>
<feature type="region of interest" description="Membrane association" evidence="13">
    <location>
        <begin position="172"/>
        <end position="173"/>
    </location>
</feature>
<evidence type="ECO:0000256" key="7">
    <source>
        <dbReference type="ARBA" id="ARBA00022786"/>
    </source>
</evidence>
<evidence type="ECO:0000256" key="5">
    <source>
        <dbReference type="ARBA" id="ARBA00022553"/>
    </source>
</evidence>
<feature type="modified residue" description="Phosphoserine; by host MAP4K1" evidence="13">
    <location>
        <position position="166"/>
    </location>
</feature>
<comment type="domain">
    <text evidence="13">The HCCH motif (H-x(5)-C-x(18)-C-x(5)-H) mediates the interaction with CUL5.</text>
</comment>
<evidence type="ECO:0000256" key="1">
    <source>
        <dbReference type="ARBA" id="ARBA00004328"/>
    </source>
</evidence>
<name>A0A059SQF7_HV1</name>
<evidence type="ECO:0000256" key="12">
    <source>
        <dbReference type="ARBA" id="ARBA00023200"/>
    </source>
</evidence>
<evidence type="ECO:0000256" key="11">
    <source>
        <dbReference type="ARBA" id="ARBA00023136"/>
    </source>
</evidence>
<dbReference type="GO" id="GO:0044423">
    <property type="term" value="C:virion component"/>
    <property type="evidence" value="ECO:0007669"/>
    <property type="project" value="UniProtKB-UniRule"/>
</dbReference>
<feature type="region of interest" description="Interaction with host APOBEC3F and APOBEC3G; FG-box" evidence="13">
    <location>
        <begin position="54"/>
        <end position="72"/>
    </location>
</feature>
<keyword evidence="6 13" id="KW-0945">Host-virus interaction</keyword>
<comment type="subcellular location">
    <subcellularLocation>
        <location evidence="2 13">Host cell membrane</location>
        <topology evidence="2 13">Peripheral membrane protein</topology>
        <orientation evidence="2 13">Cytoplasmic side</orientation>
    </subcellularLocation>
    <subcellularLocation>
        <location evidence="13">Host cytoplasm</location>
    </subcellularLocation>
    <subcellularLocation>
        <location evidence="1 13">Virion</location>
    </subcellularLocation>
    <text evidence="13">In the cytoplasm, seems to colocalize with intermediate filament vimentin. A fraction is associated with the cytoplasmic side of cellular membranes, presumably via the interaction with Pr55Gag precursor. Incorporated in virions at a ratio of approximately 7 to 20 molecules per virion.</text>
</comment>
<sequence>MENRWQVLIVWQVDRMKIRTWNSLVKHHMYISRRAKGWVYRHHYDSRHPKVSSEVHIPLGEAKLVIKTYWGLQTGERDWHLGHGVSIEWRLRRYTTQLDPGLADQLIHLYYFDCFADSAIRKAILGQVVIHRCDYQAGHKNKVGSLQYLALTALIKPKKIKPPLPSIKKLVEDRWNNPQKIRGRRGNHTRSPNKNPATAAVYSFQNWVSA</sequence>
<comment type="caution">
    <text evidence="13">Lacks conserved residue(s) required for the propagation of feature annotation.</text>
</comment>
<evidence type="ECO:0000256" key="9">
    <source>
        <dbReference type="ARBA" id="ARBA00022844"/>
    </source>
</evidence>
<feature type="region of interest" description="Interaction with host APOBEC3F; F2-box" evidence="13">
    <location>
        <begin position="74"/>
        <end position="79"/>
    </location>
</feature>
<evidence type="ECO:0000256" key="4">
    <source>
        <dbReference type="ARBA" id="ARBA00022511"/>
    </source>
</evidence>
<dbReference type="GO" id="GO:0019058">
    <property type="term" value="P:viral life cycle"/>
    <property type="evidence" value="ECO:0007669"/>
    <property type="project" value="InterPro"/>
</dbReference>